<dbReference type="GO" id="GO:0030170">
    <property type="term" value="F:pyridoxal phosphate binding"/>
    <property type="evidence" value="ECO:0007669"/>
    <property type="project" value="UniProtKB-UniRule"/>
</dbReference>
<dbReference type="NCBIfam" id="TIGR00044">
    <property type="entry name" value="YggS family pyridoxal phosphate-dependent enzyme"/>
    <property type="match status" value="1"/>
</dbReference>
<proteinExistence type="inferred from homology"/>
<dbReference type="SUPFAM" id="SSF51419">
    <property type="entry name" value="PLP-binding barrel"/>
    <property type="match status" value="1"/>
</dbReference>
<dbReference type="RefSeq" id="WP_038591468.1">
    <property type="nucleotide sequence ID" value="NZ_CP009211.1"/>
</dbReference>
<dbReference type="PANTHER" id="PTHR10146">
    <property type="entry name" value="PROLINE SYNTHETASE CO-TRANSCRIBED BACTERIAL HOMOLOG PROTEIN"/>
    <property type="match status" value="1"/>
</dbReference>
<gene>
    <name evidence="6" type="ORF">CIMIT_08140</name>
    <name evidence="7" type="ORF">SAMEA4535761_01688</name>
</gene>
<dbReference type="PANTHER" id="PTHR10146:SF14">
    <property type="entry name" value="PYRIDOXAL PHOSPHATE HOMEOSTASIS PROTEIN"/>
    <property type="match status" value="1"/>
</dbReference>
<organism evidence="6 8">
    <name type="scientific">Corynebacterium imitans</name>
    <dbReference type="NCBI Taxonomy" id="156978"/>
    <lineage>
        <taxon>Bacteria</taxon>
        <taxon>Bacillati</taxon>
        <taxon>Actinomycetota</taxon>
        <taxon>Actinomycetes</taxon>
        <taxon>Mycobacteriales</taxon>
        <taxon>Corynebacteriaceae</taxon>
        <taxon>Corynebacterium</taxon>
    </lineage>
</organism>
<dbReference type="Pfam" id="PF01168">
    <property type="entry name" value="Ala_racemase_N"/>
    <property type="match status" value="1"/>
</dbReference>
<feature type="domain" description="Alanine racemase N-terminal" evidence="5">
    <location>
        <begin position="12"/>
        <end position="238"/>
    </location>
</feature>
<dbReference type="InterPro" id="IPR011078">
    <property type="entry name" value="PyrdxlP_homeostasis"/>
</dbReference>
<dbReference type="HAMAP" id="MF_02087">
    <property type="entry name" value="PLP_homeostasis"/>
    <property type="match status" value="1"/>
</dbReference>
<evidence type="ECO:0000313" key="6">
    <source>
        <dbReference type="EMBL" id="AIJ33880.1"/>
    </source>
</evidence>
<comment type="similarity">
    <text evidence="2 4">Belongs to the pyridoxal phosphate-binding protein YggS/PROSC family.</text>
</comment>
<keyword evidence="1 2" id="KW-0663">Pyridoxal phosphate</keyword>
<dbReference type="InterPro" id="IPR029066">
    <property type="entry name" value="PLP-binding_barrel"/>
</dbReference>
<comment type="function">
    <text evidence="2">Pyridoxal 5'-phosphate (PLP)-binding protein, which is involved in PLP homeostasis.</text>
</comment>
<evidence type="ECO:0000256" key="4">
    <source>
        <dbReference type="RuleBase" id="RU004514"/>
    </source>
</evidence>
<evidence type="ECO:0000256" key="3">
    <source>
        <dbReference type="PIRSR" id="PIRSR004848-1"/>
    </source>
</evidence>
<dbReference type="AlphaFoldDB" id="A0A076NQ81"/>
<dbReference type="CDD" id="cd00635">
    <property type="entry name" value="PLPDE_III_YBL036c_like"/>
    <property type="match status" value="1"/>
</dbReference>
<reference evidence="7 9" key="2">
    <citation type="submission" date="2017-06" db="EMBL/GenBank/DDBJ databases">
        <authorList>
            <consortium name="Pathogen Informatics"/>
        </authorList>
    </citation>
    <scope>NUCLEOTIDE SEQUENCE [LARGE SCALE GENOMIC DNA]</scope>
    <source>
        <strain evidence="7 9">NCTC13015</strain>
    </source>
</reference>
<dbReference type="Proteomes" id="UP000215374">
    <property type="component" value="Chromosome 1"/>
</dbReference>
<dbReference type="KEGG" id="cii:CIMIT_08140"/>
<dbReference type="EMBL" id="CP009211">
    <property type="protein sequence ID" value="AIJ33880.1"/>
    <property type="molecule type" value="Genomic_DNA"/>
</dbReference>
<dbReference type="EMBL" id="LT906467">
    <property type="protein sequence ID" value="SNV76569.1"/>
    <property type="molecule type" value="Genomic_DNA"/>
</dbReference>
<dbReference type="InterPro" id="IPR001608">
    <property type="entry name" value="Ala_racemase_N"/>
</dbReference>
<dbReference type="Proteomes" id="UP000028780">
    <property type="component" value="Chromosome"/>
</dbReference>
<evidence type="ECO:0000256" key="2">
    <source>
        <dbReference type="HAMAP-Rule" id="MF_02087"/>
    </source>
</evidence>
<feature type="modified residue" description="N6-(pyridoxal phosphate)lysine" evidence="2 3">
    <location>
        <position position="41"/>
    </location>
</feature>
<name>A0A076NQ81_9CORY</name>
<sequence length="240" mass="25140">MTELTTAQLQENLAAVHARIEAAESAAGREAGSVQLLPVTKFHDVAVIRALAENGVRLVGENREQEARAKAEALTADGVDCGIVMIGQIQSKKANAVARWAAEVHSLDSVKLANGLDRGMALALERGDRVSDRLPCLIQVSADGDTSRGGVSLTELAALVDATEQATHLVLDGLMVVPPLDADPAAVFAEVREHTDRLAAQLGRRLRFSAGMSGDFELAIAHGSDVVRVGTAVCGPRPVG</sequence>
<accession>A0A076NQ81</accession>
<dbReference type="Gene3D" id="3.20.20.10">
    <property type="entry name" value="Alanine racemase"/>
    <property type="match status" value="1"/>
</dbReference>
<dbReference type="OrthoDB" id="9804072at2"/>
<protein>
    <recommendedName>
        <fullName evidence="2">Pyridoxal phosphate homeostasis protein</fullName>
        <shortName evidence="2">PLP homeostasis protein</shortName>
    </recommendedName>
</protein>
<reference evidence="6 8" key="1">
    <citation type="submission" date="2014-08" db="EMBL/GenBank/DDBJ databases">
        <title>Complete genome sequence of Corynebacterium imitans DSM 44264, isolated from a five-month-old boy with suspected pharyngeal diphtheria.</title>
        <authorList>
            <person name="Mollmann S."/>
            <person name="Albersmeier A."/>
            <person name="Ruckert C."/>
            <person name="Tauch A."/>
        </authorList>
    </citation>
    <scope>NUCLEOTIDE SEQUENCE [LARGE SCALE GENOMIC DNA]</scope>
    <source>
        <strain evidence="6 8">DSM 44264</strain>
    </source>
</reference>
<evidence type="ECO:0000313" key="8">
    <source>
        <dbReference type="Proteomes" id="UP000028780"/>
    </source>
</evidence>
<dbReference type="STRING" id="156978.CIMIT_08140"/>
<evidence type="ECO:0000313" key="7">
    <source>
        <dbReference type="EMBL" id="SNV76569.1"/>
    </source>
</evidence>
<comment type="cofactor">
    <cofactor evidence="3">
        <name>pyridoxal 5'-phosphate</name>
        <dbReference type="ChEBI" id="CHEBI:597326"/>
    </cofactor>
</comment>
<evidence type="ECO:0000256" key="1">
    <source>
        <dbReference type="ARBA" id="ARBA00022898"/>
    </source>
</evidence>
<evidence type="ECO:0000259" key="5">
    <source>
        <dbReference type="Pfam" id="PF01168"/>
    </source>
</evidence>
<dbReference type="eggNOG" id="COG0325">
    <property type="taxonomic scope" value="Bacteria"/>
</dbReference>
<dbReference type="HOGENOM" id="CLU_059988_1_0_11"/>
<dbReference type="PIRSF" id="PIRSF004848">
    <property type="entry name" value="YBL036c_PLPDEIII"/>
    <property type="match status" value="1"/>
</dbReference>
<keyword evidence="8" id="KW-1185">Reference proteome</keyword>
<evidence type="ECO:0000313" key="9">
    <source>
        <dbReference type="Proteomes" id="UP000215374"/>
    </source>
</evidence>